<dbReference type="AlphaFoldDB" id="A0A9J6EN35"/>
<keyword evidence="3" id="KW-1185">Reference proteome</keyword>
<proteinExistence type="predicted"/>
<organism evidence="2 3">
    <name type="scientific">Rhipicephalus microplus</name>
    <name type="common">Cattle tick</name>
    <name type="synonym">Boophilus microplus</name>
    <dbReference type="NCBI Taxonomy" id="6941"/>
    <lineage>
        <taxon>Eukaryota</taxon>
        <taxon>Metazoa</taxon>
        <taxon>Ecdysozoa</taxon>
        <taxon>Arthropoda</taxon>
        <taxon>Chelicerata</taxon>
        <taxon>Arachnida</taxon>
        <taxon>Acari</taxon>
        <taxon>Parasitiformes</taxon>
        <taxon>Ixodida</taxon>
        <taxon>Ixodoidea</taxon>
        <taxon>Ixodidae</taxon>
        <taxon>Rhipicephalinae</taxon>
        <taxon>Rhipicephalus</taxon>
        <taxon>Boophilus</taxon>
    </lineage>
</organism>
<dbReference type="InterPro" id="IPR036397">
    <property type="entry name" value="RNaseH_sf"/>
</dbReference>
<feature type="region of interest" description="Disordered" evidence="1">
    <location>
        <begin position="168"/>
        <end position="193"/>
    </location>
</feature>
<comment type="caution">
    <text evidence="2">The sequence shown here is derived from an EMBL/GenBank/DDBJ whole genome shotgun (WGS) entry which is preliminary data.</text>
</comment>
<feature type="compositionally biased region" description="Polar residues" evidence="1">
    <location>
        <begin position="183"/>
        <end position="193"/>
    </location>
</feature>
<dbReference type="Gene3D" id="3.30.420.10">
    <property type="entry name" value="Ribonuclease H-like superfamily/Ribonuclease H"/>
    <property type="match status" value="1"/>
</dbReference>
<reference evidence="2" key="1">
    <citation type="journal article" date="2020" name="Cell">
        <title>Large-Scale Comparative Analyses of Tick Genomes Elucidate Their Genetic Diversity and Vector Capacities.</title>
        <authorList>
            <consortium name="Tick Genome and Microbiome Consortium (TIGMIC)"/>
            <person name="Jia N."/>
            <person name="Wang J."/>
            <person name="Shi W."/>
            <person name="Du L."/>
            <person name="Sun Y."/>
            <person name="Zhan W."/>
            <person name="Jiang J.F."/>
            <person name="Wang Q."/>
            <person name="Zhang B."/>
            <person name="Ji P."/>
            <person name="Bell-Sakyi L."/>
            <person name="Cui X.M."/>
            <person name="Yuan T.T."/>
            <person name="Jiang B.G."/>
            <person name="Yang W.F."/>
            <person name="Lam T.T."/>
            <person name="Chang Q.C."/>
            <person name="Ding S.J."/>
            <person name="Wang X.J."/>
            <person name="Zhu J.G."/>
            <person name="Ruan X.D."/>
            <person name="Zhao L."/>
            <person name="Wei J.T."/>
            <person name="Ye R.Z."/>
            <person name="Que T.C."/>
            <person name="Du C.H."/>
            <person name="Zhou Y.H."/>
            <person name="Cheng J.X."/>
            <person name="Dai P.F."/>
            <person name="Guo W.B."/>
            <person name="Han X.H."/>
            <person name="Huang E.J."/>
            <person name="Li L.F."/>
            <person name="Wei W."/>
            <person name="Gao Y.C."/>
            <person name="Liu J.Z."/>
            <person name="Shao H.Z."/>
            <person name="Wang X."/>
            <person name="Wang C.C."/>
            <person name="Yang T.C."/>
            <person name="Huo Q.B."/>
            <person name="Li W."/>
            <person name="Chen H.Y."/>
            <person name="Chen S.E."/>
            <person name="Zhou L.G."/>
            <person name="Ni X.B."/>
            <person name="Tian J.H."/>
            <person name="Sheng Y."/>
            <person name="Liu T."/>
            <person name="Pan Y.S."/>
            <person name="Xia L.Y."/>
            <person name="Li J."/>
            <person name="Zhao F."/>
            <person name="Cao W.C."/>
        </authorList>
    </citation>
    <scope>NUCLEOTIDE SEQUENCE</scope>
    <source>
        <strain evidence="2">Rmic-2018</strain>
    </source>
</reference>
<gene>
    <name evidence="2" type="ORF">HPB51_012111</name>
</gene>
<evidence type="ECO:0000256" key="1">
    <source>
        <dbReference type="SAM" id="MobiDB-lite"/>
    </source>
</evidence>
<reference evidence="2" key="2">
    <citation type="submission" date="2021-09" db="EMBL/GenBank/DDBJ databases">
        <authorList>
            <person name="Jia N."/>
            <person name="Wang J."/>
            <person name="Shi W."/>
            <person name="Du L."/>
            <person name="Sun Y."/>
            <person name="Zhan W."/>
            <person name="Jiang J."/>
            <person name="Wang Q."/>
            <person name="Zhang B."/>
            <person name="Ji P."/>
            <person name="Sakyi L.B."/>
            <person name="Cui X."/>
            <person name="Yuan T."/>
            <person name="Jiang B."/>
            <person name="Yang W."/>
            <person name="Lam T.T.-Y."/>
            <person name="Chang Q."/>
            <person name="Ding S."/>
            <person name="Wang X."/>
            <person name="Zhu J."/>
            <person name="Ruan X."/>
            <person name="Zhao L."/>
            <person name="Wei J."/>
            <person name="Que T."/>
            <person name="Du C."/>
            <person name="Cheng J."/>
            <person name="Dai P."/>
            <person name="Han X."/>
            <person name="Huang E."/>
            <person name="Gao Y."/>
            <person name="Liu J."/>
            <person name="Shao H."/>
            <person name="Ye R."/>
            <person name="Li L."/>
            <person name="Wei W."/>
            <person name="Wang X."/>
            <person name="Wang C."/>
            <person name="Huo Q."/>
            <person name="Li W."/>
            <person name="Guo W."/>
            <person name="Chen H."/>
            <person name="Chen S."/>
            <person name="Zhou L."/>
            <person name="Zhou L."/>
            <person name="Ni X."/>
            <person name="Tian J."/>
            <person name="Zhou Y."/>
            <person name="Sheng Y."/>
            <person name="Liu T."/>
            <person name="Pan Y."/>
            <person name="Xia L."/>
            <person name="Li J."/>
            <person name="Zhao F."/>
            <person name="Cao W."/>
        </authorList>
    </citation>
    <scope>NUCLEOTIDE SEQUENCE</scope>
    <source>
        <strain evidence="2">Rmic-2018</strain>
        <tissue evidence="2">Larvae</tissue>
    </source>
</reference>
<dbReference type="EMBL" id="JABSTU010000003">
    <property type="protein sequence ID" value="KAH8035931.1"/>
    <property type="molecule type" value="Genomic_DNA"/>
</dbReference>
<evidence type="ECO:0000313" key="2">
    <source>
        <dbReference type="EMBL" id="KAH8035931.1"/>
    </source>
</evidence>
<protein>
    <submittedName>
        <fullName evidence="2">Uncharacterized protein</fullName>
    </submittedName>
</protein>
<dbReference type="Proteomes" id="UP000821866">
    <property type="component" value="Chromosome 11"/>
</dbReference>
<dbReference type="GO" id="GO:0003676">
    <property type="term" value="F:nucleic acid binding"/>
    <property type="evidence" value="ECO:0007669"/>
    <property type="project" value="InterPro"/>
</dbReference>
<name>A0A9J6EN35_RHIMP</name>
<sequence>MPVNSEITAMDGGGSVERAQAAEKVTEASARRWFEVAMACRTVQSSLKATGEKLRLSSGDGTDVAPYTKTGKRGEADWDVHLPSVTFAINTALQTSTREAPYKFVFGKLPQLKVVLSLETVIINPRANDRKAACQKIQTKAIKKATQAHENQKPHYYRCHRPTPAYTSVTRSGCKGAPAGPARSNSLSSKGYS</sequence>
<accession>A0A9J6EN35</accession>
<evidence type="ECO:0000313" key="3">
    <source>
        <dbReference type="Proteomes" id="UP000821866"/>
    </source>
</evidence>